<keyword evidence="12 16" id="KW-0460">Magnesium</keyword>
<evidence type="ECO:0000256" key="16">
    <source>
        <dbReference type="RuleBase" id="RU364087"/>
    </source>
</evidence>
<proteinExistence type="predicted"/>
<dbReference type="InterPro" id="IPR036397">
    <property type="entry name" value="RNaseH_sf"/>
</dbReference>
<organism evidence="18 19">
    <name type="scientific">Thiorhodovibrio winogradskyi</name>
    <dbReference type="NCBI Taxonomy" id="77007"/>
    <lineage>
        <taxon>Bacteria</taxon>
        <taxon>Pseudomonadati</taxon>
        <taxon>Pseudomonadota</taxon>
        <taxon>Gammaproteobacteria</taxon>
        <taxon>Chromatiales</taxon>
        <taxon>Chromatiaceae</taxon>
        <taxon>Thiorhodovibrio</taxon>
    </lineage>
</organism>
<accession>A0ABZ0SB50</accession>
<feature type="domain" description="Exonuclease" evidence="17">
    <location>
        <begin position="2"/>
        <end position="175"/>
    </location>
</feature>
<dbReference type="EMBL" id="CP121472">
    <property type="protein sequence ID" value="WPL17764.1"/>
    <property type="molecule type" value="Genomic_DNA"/>
</dbReference>
<dbReference type="Gene3D" id="3.30.420.10">
    <property type="entry name" value="Ribonuclease H-like superfamily/Ribonuclease H"/>
    <property type="match status" value="1"/>
</dbReference>
<dbReference type="InterPro" id="IPR013520">
    <property type="entry name" value="Ribonucl_H"/>
</dbReference>
<dbReference type="InterPro" id="IPR012337">
    <property type="entry name" value="RNaseH-like_sf"/>
</dbReference>
<keyword evidence="10 16" id="KW-0378">Hydrolase</keyword>
<evidence type="ECO:0000259" key="17">
    <source>
        <dbReference type="SMART" id="SM00479"/>
    </source>
</evidence>
<evidence type="ECO:0000256" key="7">
    <source>
        <dbReference type="ARBA" id="ARBA00022705"/>
    </source>
</evidence>
<evidence type="ECO:0000256" key="6">
    <source>
        <dbReference type="ARBA" id="ARBA00022695"/>
    </source>
</evidence>
<evidence type="ECO:0000256" key="9">
    <source>
        <dbReference type="ARBA" id="ARBA00022723"/>
    </source>
</evidence>
<dbReference type="PANTHER" id="PTHR30231">
    <property type="entry name" value="DNA POLYMERASE III SUBUNIT EPSILON"/>
    <property type="match status" value="1"/>
</dbReference>
<name>A0ABZ0SB50_9GAMM</name>
<keyword evidence="6 16" id="KW-0548">Nucleotidyltransferase</keyword>
<dbReference type="InterPro" id="IPR006054">
    <property type="entry name" value="DnaQ"/>
</dbReference>
<comment type="catalytic activity">
    <reaction evidence="15 16">
        <text>DNA(n) + a 2'-deoxyribonucleoside 5'-triphosphate = DNA(n+1) + diphosphate</text>
        <dbReference type="Rhea" id="RHEA:22508"/>
        <dbReference type="Rhea" id="RHEA-COMP:17339"/>
        <dbReference type="Rhea" id="RHEA-COMP:17340"/>
        <dbReference type="ChEBI" id="CHEBI:33019"/>
        <dbReference type="ChEBI" id="CHEBI:61560"/>
        <dbReference type="ChEBI" id="CHEBI:173112"/>
        <dbReference type="EC" id="2.7.7.7"/>
    </reaction>
</comment>
<dbReference type="Pfam" id="PF00929">
    <property type="entry name" value="RNase_T"/>
    <property type="match status" value="1"/>
</dbReference>
<evidence type="ECO:0000256" key="12">
    <source>
        <dbReference type="ARBA" id="ARBA00022842"/>
    </source>
</evidence>
<comment type="cofactor">
    <cofactor evidence="2 16">
        <name>Mg(2+)</name>
        <dbReference type="ChEBI" id="CHEBI:18420"/>
    </cofactor>
</comment>
<keyword evidence="7 16" id="KW-0235">DNA replication</keyword>
<evidence type="ECO:0000256" key="5">
    <source>
        <dbReference type="ARBA" id="ARBA00022679"/>
    </source>
</evidence>
<evidence type="ECO:0000256" key="11">
    <source>
        <dbReference type="ARBA" id="ARBA00022839"/>
    </source>
</evidence>
<dbReference type="SMART" id="SM00479">
    <property type="entry name" value="EXOIII"/>
    <property type="match status" value="1"/>
</dbReference>
<dbReference type="InterPro" id="IPR006309">
    <property type="entry name" value="DnaQ_proteo"/>
</dbReference>
<keyword evidence="9 16" id="KW-0479">Metal-binding</keyword>
<gene>
    <name evidence="16 18" type="primary">dnaQ</name>
    <name evidence="18" type="ORF">Thiowin_02805</name>
</gene>
<keyword evidence="5 16" id="KW-0808">Transferase</keyword>
<evidence type="ECO:0000313" key="18">
    <source>
        <dbReference type="EMBL" id="WPL17764.1"/>
    </source>
</evidence>
<comment type="function">
    <text evidence="16">DNA polymerase III is a complex, multichain enzyme responsible for most of the replicative synthesis in bacteria. The epsilon subunit contain the editing function and is a proofreading 3'-5' exonuclease.</text>
</comment>
<evidence type="ECO:0000256" key="1">
    <source>
        <dbReference type="ARBA" id="ARBA00001936"/>
    </source>
</evidence>
<evidence type="ECO:0000256" key="10">
    <source>
        <dbReference type="ARBA" id="ARBA00022801"/>
    </source>
</evidence>
<comment type="cofactor">
    <cofactor evidence="1 16">
        <name>Mn(2+)</name>
        <dbReference type="ChEBI" id="CHEBI:29035"/>
    </cofactor>
</comment>
<evidence type="ECO:0000256" key="13">
    <source>
        <dbReference type="ARBA" id="ARBA00022932"/>
    </source>
</evidence>
<reference evidence="18 19" key="1">
    <citation type="journal article" date="2023" name="Microorganisms">
        <title>Thiorhodovibrio frisius and Trv. litoralis spp. nov., Two Novel Members from a Clade of Fastidious Purple Sulfur Bacteria That Exhibit Unique Red-Shifted Light-Harvesting Capabilities.</title>
        <authorList>
            <person name="Methner A."/>
            <person name="Kuzyk S.B."/>
            <person name="Petersen J."/>
            <person name="Bauer S."/>
            <person name="Brinkmann H."/>
            <person name="Sichau K."/>
            <person name="Wanner G."/>
            <person name="Wolf J."/>
            <person name="Neumann-Schaal M."/>
            <person name="Henke P."/>
            <person name="Tank M."/>
            <person name="Sproer C."/>
            <person name="Bunk B."/>
            <person name="Overmann J."/>
        </authorList>
    </citation>
    <scope>NUCLEOTIDE SEQUENCE [LARGE SCALE GENOMIC DNA]</scope>
    <source>
        <strain evidence="18 19">DSM 6702</strain>
    </source>
</reference>
<dbReference type="NCBIfam" id="NF004316">
    <property type="entry name" value="PRK05711.1"/>
    <property type="match status" value="1"/>
</dbReference>
<dbReference type="GO" id="GO:0003887">
    <property type="term" value="F:DNA-directed DNA polymerase activity"/>
    <property type="evidence" value="ECO:0007669"/>
    <property type="project" value="UniProtKB-EC"/>
</dbReference>
<dbReference type="PANTHER" id="PTHR30231:SF41">
    <property type="entry name" value="DNA POLYMERASE III SUBUNIT EPSILON"/>
    <property type="match status" value="1"/>
</dbReference>
<sequence>MRQIVLDTETTGLEPSEGHRIIEIGCVELIDRRLTHSNFHQYLQPDRSVEEGAVDVHGISDDFLADKPRFADVAEQFLDYIAGAQLIIHNAAFDLGFLNHELRLWRQDASRIENQCEVIDTLKLARSRHPGQRNSLDALCKRYQIDNTKRDLHGALLDAEILAAVYLAMTGGQVSLELDSQPARPRDGQGAQVARMLSKDRPALVVMRASGAELDAHRQRLVAIDQASGGQCVWLRQTEAGSGS</sequence>
<comment type="subunit">
    <text evidence="16">DNA polymerase III contains a core (composed of alpha, epsilon and theta chains) that associates with a tau subunit. This core dimerizes to form the POLIII' complex. PolIII' associates with the gamma complex (composed of gamma, delta, delta', psi and chi chains) and with the beta chain to form the complete DNA polymerase III complex.</text>
</comment>
<dbReference type="EC" id="2.7.7.7" evidence="3 16"/>
<dbReference type="NCBIfam" id="TIGR00573">
    <property type="entry name" value="dnaq"/>
    <property type="match status" value="1"/>
</dbReference>
<keyword evidence="8 16" id="KW-0540">Nuclease</keyword>
<keyword evidence="14 16" id="KW-0464">Manganese</keyword>
<evidence type="ECO:0000256" key="4">
    <source>
        <dbReference type="ARBA" id="ARBA00020352"/>
    </source>
</evidence>
<evidence type="ECO:0000256" key="3">
    <source>
        <dbReference type="ARBA" id="ARBA00012417"/>
    </source>
</evidence>
<keyword evidence="13 16" id="KW-0239">DNA-directed DNA polymerase</keyword>
<evidence type="ECO:0000256" key="15">
    <source>
        <dbReference type="ARBA" id="ARBA00049244"/>
    </source>
</evidence>
<dbReference type="CDD" id="cd06131">
    <property type="entry name" value="DNA_pol_III_epsilon_Ecoli_like"/>
    <property type="match status" value="1"/>
</dbReference>
<dbReference type="SUPFAM" id="SSF53098">
    <property type="entry name" value="Ribonuclease H-like"/>
    <property type="match status" value="1"/>
</dbReference>
<evidence type="ECO:0000256" key="2">
    <source>
        <dbReference type="ARBA" id="ARBA00001946"/>
    </source>
</evidence>
<keyword evidence="11 16" id="KW-0269">Exonuclease</keyword>
<evidence type="ECO:0000256" key="8">
    <source>
        <dbReference type="ARBA" id="ARBA00022722"/>
    </source>
</evidence>
<protein>
    <recommendedName>
        <fullName evidence="4 16">DNA polymerase III subunit epsilon</fullName>
        <ecNumber evidence="3 16">2.7.7.7</ecNumber>
    </recommendedName>
</protein>
<evidence type="ECO:0000313" key="19">
    <source>
        <dbReference type="Proteomes" id="UP001432180"/>
    </source>
</evidence>
<dbReference type="Proteomes" id="UP001432180">
    <property type="component" value="Chromosome"/>
</dbReference>
<keyword evidence="19" id="KW-1185">Reference proteome</keyword>
<dbReference type="RefSeq" id="WP_328983570.1">
    <property type="nucleotide sequence ID" value="NZ_CP121472.1"/>
</dbReference>
<evidence type="ECO:0000256" key="14">
    <source>
        <dbReference type="ARBA" id="ARBA00023211"/>
    </source>
</evidence>
<dbReference type="NCBIfam" id="TIGR01406">
    <property type="entry name" value="dnaQ_proteo"/>
    <property type="match status" value="1"/>
</dbReference>